<dbReference type="SUPFAM" id="SSF51556">
    <property type="entry name" value="Metallo-dependent hydrolases"/>
    <property type="match status" value="1"/>
</dbReference>
<gene>
    <name evidence="4" type="ORF">BdWA1_001534</name>
</gene>
<dbReference type="PANTHER" id="PTHR43137:SF1">
    <property type="entry name" value="DIHYDROOROTASE"/>
    <property type="match status" value="1"/>
</dbReference>
<evidence type="ECO:0000313" key="4">
    <source>
        <dbReference type="EMBL" id="KAK2196292.1"/>
    </source>
</evidence>
<feature type="domain" description="Amidohydrolase-related" evidence="3">
    <location>
        <begin position="88"/>
        <end position="176"/>
    </location>
</feature>
<dbReference type="PANTHER" id="PTHR43137">
    <property type="entry name" value="DIHYDROOROTASE"/>
    <property type="match status" value="1"/>
</dbReference>
<dbReference type="GO" id="GO:0006207">
    <property type="term" value="P:'de novo' pyrimidine nucleobase biosynthetic process"/>
    <property type="evidence" value="ECO:0007669"/>
    <property type="project" value="TreeGrafter"/>
</dbReference>
<dbReference type="EMBL" id="JALLKP010000002">
    <property type="protein sequence ID" value="KAK2196292.1"/>
    <property type="molecule type" value="Genomic_DNA"/>
</dbReference>
<proteinExistence type="predicted"/>
<dbReference type="GeneID" id="94335832"/>
<name>A0AAD9PKU1_9APIC</name>
<dbReference type="Gene3D" id="3.20.20.140">
    <property type="entry name" value="Metal-dependent hydrolases"/>
    <property type="match status" value="1"/>
</dbReference>
<evidence type="ECO:0000313" key="5">
    <source>
        <dbReference type="Proteomes" id="UP001214638"/>
    </source>
</evidence>
<dbReference type="Proteomes" id="UP001214638">
    <property type="component" value="Unassembled WGS sequence"/>
</dbReference>
<keyword evidence="5" id="KW-1185">Reference proteome</keyword>
<dbReference type="GO" id="GO:0006221">
    <property type="term" value="P:pyrimidine nucleotide biosynthetic process"/>
    <property type="evidence" value="ECO:0007669"/>
    <property type="project" value="TreeGrafter"/>
</dbReference>
<comment type="caution">
    <text evidence="4">The sequence shown here is derived from an EMBL/GenBank/DDBJ whole genome shotgun (WGS) entry which is preliminary data.</text>
</comment>
<organism evidence="4 5">
    <name type="scientific">Babesia duncani</name>
    <dbReference type="NCBI Taxonomy" id="323732"/>
    <lineage>
        <taxon>Eukaryota</taxon>
        <taxon>Sar</taxon>
        <taxon>Alveolata</taxon>
        <taxon>Apicomplexa</taxon>
        <taxon>Aconoidasida</taxon>
        <taxon>Piroplasmida</taxon>
        <taxon>Babesiidae</taxon>
        <taxon>Babesia</taxon>
    </lineage>
</organism>
<accession>A0AAD9PKU1</accession>
<dbReference type="InterPro" id="IPR004721">
    <property type="entry name" value="DHOdimr"/>
</dbReference>
<dbReference type="InterPro" id="IPR032466">
    <property type="entry name" value="Metal_Hydrolase"/>
</dbReference>
<protein>
    <recommendedName>
        <fullName evidence="2">dihydroorotase</fullName>
        <ecNumber evidence="2">3.5.2.3</ecNumber>
    </recommendedName>
</protein>
<dbReference type="Pfam" id="PF04909">
    <property type="entry name" value="Amidohydro_2"/>
    <property type="match status" value="1"/>
</dbReference>
<dbReference type="RefSeq" id="XP_067803134.1">
    <property type="nucleotide sequence ID" value="XM_067946570.1"/>
</dbReference>
<dbReference type="InterPro" id="IPR006680">
    <property type="entry name" value="Amidohydro-rel"/>
</dbReference>
<evidence type="ECO:0000259" key="3">
    <source>
        <dbReference type="Pfam" id="PF04909"/>
    </source>
</evidence>
<keyword evidence="4" id="KW-0378">Hydrolase</keyword>
<dbReference type="GO" id="GO:0004151">
    <property type="term" value="F:dihydroorotase activity"/>
    <property type="evidence" value="ECO:0007669"/>
    <property type="project" value="UniProtKB-EC"/>
</dbReference>
<dbReference type="EC" id="3.5.2.3" evidence="2"/>
<dbReference type="PIRSF" id="PIRSF001237">
    <property type="entry name" value="DHOdimr"/>
    <property type="match status" value="1"/>
</dbReference>
<reference evidence="4" key="1">
    <citation type="journal article" date="2023" name="Nat. Microbiol.">
        <title>Babesia duncani multi-omics identifies virulence factors and drug targets.</title>
        <authorList>
            <person name="Singh P."/>
            <person name="Lonardi S."/>
            <person name="Liang Q."/>
            <person name="Vydyam P."/>
            <person name="Khabirova E."/>
            <person name="Fang T."/>
            <person name="Gihaz S."/>
            <person name="Thekkiniath J."/>
            <person name="Munshi M."/>
            <person name="Abel S."/>
            <person name="Ciampossin L."/>
            <person name="Batugedara G."/>
            <person name="Gupta M."/>
            <person name="Lu X.M."/>
            <person name="Lenz T."/>
            <person name="Chakravarty S."/>
            <person name="Cornillot E."/>
            <person name="Hu Y."/>
            <person name="Ma W."/>
            <person name="Gonzalez L.M."/>
            <person name="Sanchez S."/>
            <person name="Estrada K."/>
            <person name="Sanchez-Flores A."/>
            <person name="Montero E."/>
            <person name="Harb O.S."/>
            <person name="Le Roch K.G."/>
            <person name="Mamoun C.B."/>
        </authorList>
    </citation>
    <scope>NUCLEOTIDE SEQUENCE</scope>
    <source>
        <strain evidence="4">WA1</strain>
    </source>
</reference>
<comment type="pathway">
    <text evidence="1">Pyrimidine metabolism; UMP biosynthesis via de novo pathway; (S)-dihydroorotate from bicarbonate: step 3/3.</text>
</comment>
<dbReference type="GO" id="GO:0005737">
    <property type="term" value="C:cytoplasm"/>
    <property type="evidence" value="ECO:0007669"/>
    <property type="project" value="TreeGrafter"/>
</dbReference>
<evidence type="ECO:0000256" key="2">
    <source>
        <dbReference type="ARBA" id="ARBA00012860"/>
    </source>
</evidence>
<sequence>MVRVVNTTSHVSNRVLVMPNLVPPITTCKQALEYHEKLVAIEPKVTFLMTLYLSLDVNAQDLEANAKKSHVKGLKCYPFGVTTNSSSGVDVSRLNWLHAIRFQSLEPFHHIFKTMESLDLSLHIHCESPGINPLNAERDYMPNVERIAKKYPRLKIVVEHASTKEALDLVYKYPNVGATITPQHLMFTIHDIVDSCEALELENLSFKITNPHLFCKPIYKDVQDLQELTRVMTIACNEIQGIVSRHPRLFLGSDSAPHLKIAKASSTPPAGVYTQPFIINVGSQTRPLTLQYYATIFDRLGCLDYLEAFAACNGAAFLNLPQKDVEYIEIQQKTVTVSL</sequence>
<dbReference type="KEGG" id="bdw:94335832"/>
<evidence type="ECO:0000256" key="1">
    <source>
        <dbReference type="ARBA" id="ARBA00004880"/>
    </source>
</evidence>
<dbReference type="AlphaFoldDB" id="A0AAD9PKU1"/>